<feature type="transmembrane region" description="Helical" evidence="1">
    <location>
        <begin position="154"/>
        <end position="172"/>
    </location>
</feature>
<dbReference type="SUPFAM" id="SSF48452">
    <property type="entry name" value="TPR-like"/>
    <property type="match status" value="1"/>
</dbReference>
<accession>A0ABS3CGQ5</accession>
<dbReference type="Proteomes" id="UP000664480">
    <property type="component" value="Unassembled WGS sequence"/>
</dbReference>
<dbReference type="Gene3D" id="1.25.40.10">
    <property type="entry name" value="Tetratricopeptide repeat domain"/>
    <property type="match status" value="1"/>
</dbReference>
<feature type="transmembrane region" description="Helical" evidence="1">
    <location>
        <begin position="188"/>
        <end position="208"/>
    </location>
</feature>
<feature type="transmembrane region" description="Helical" evidence="1">
    <location>
        <begin position="104"/>
        <end position="121"/>
    </location>
</feature>
<gene>
    <name evidence="2" type="ORF">J0A69_07805</name>
</gene>
<keyword evidence="3" id="KW-1185">Reference proteome</keyword>
<feature type="transmembrane region" description="Helical" evidence="1">
    <location>
        <begin position="214"/>
        <end position="236"/>
    </location>
</feature>
<sequence>MPFTFSHPAAILPFSKTRNLSQTGLVIGSVVPDLEFYFQLKLNENIGHTIPGILLFDLPIAFLVTLIFHCLIKNPLYQASPSWIQSRMVKYLNFDWIKPLRNNWGTILISILLGIFTHLLLDGMTHFDGWVVDLAPFLSANLGFNATVLPVYDALQYGLSLIGLIMVIRALINLKKETVSRAVESSKIRFWFLTALGAGLAVLFRSYFYPEFISFWDVFMMAVGASCYGVLLAAVVENLARKGSNSDSQLNEFVDAGSVDPSFKSRTFLIQQNQLFGLLGKRVMHVNDLVDKPEIVFSQSTDIQIDKFSFILKYFRQFTSKNFDGASLRFSDYFHFQSRFILSCYQKIADSYFHACKSLKKYINSPVKLIGFLGLIFIPLAANGQEESLDPAQRERYIQKASELRAEEKYGEAINQLDSILIQNPADAQILLFKGDLCLQNQDFSQAVEVFHQLIPLEYESTIVKINLSYALFMSKKPSKALEAAFTAWSQDSQNKSATVNYFNAMLWNIKTKEAESFLSEHIGLVDSDQALVMNARLYSTAGNYSKGLSYYDSLVREFPKSYYIQEYVEVLIGKKQWKKAESIIQQYETELSASQLQKLNGLISDRSVQTAGIAIGYFADIAKNTRIEQSVFWQNQRNAPVLLGFRAGSSQVKAPEDQVTKSNFLAGSASVNWNQAWQSSAEIMAQQVKPGNGDSFMGLTGKFETKFQPNDRRMFGISYGSDLLNFTADLLGKNIRSQNLGYLTHIMFGGKTGFYSQGSYGMLNDQNTRFQFFGSVYRLLRTEPTLKTGLNFSALSYSNSETSLYFAPKRFMSGEVFVDYSTPMPLVSKMAFKLQAAGGFQQIEKQRLDPSFRAQVEWNYRVNGFDFGLNGQFSNVAAASGTGYKFQYFTFKVLKNFK</sequence>
<dbReference type="Pfam" id="PF13803">
    <property type="entry name" value="DUF4184"/>
    <property type="match status" value="1"/>
</dbReference>
<comment type="caution">
    <text evidence="2">The sequence shown here is derived from an EMBL/GenBank/DDBJ whole genome shotgun (WGS) entry which is preliminary data.</text>
</comment>
<keyword evidence="1" id="KW-1133">Transmembrane helix</keyword>
<organism evidence="2 3">
    <name type="scientific">Algoriphagus pacificus</name>
    <dbReference type="NCBI Taxonomy" id="2811234"/>
    <lineage>
        <taxon>Bacteria</taxon>
        <taxon>Pseudomonadati</taxon>
        <taxon>Bacteroidota</taxon>
        <taxon>Cytophagia</taxon>
        <taxon>Cytophagales</taxon>
        <taxon>Cyclobacteriaceae</taxon>
        <taxon>Algoriphagus</taxon>
    </lineage>
</organism>
<keyword evidence="1" id="KW-0812">Transmembrane</keyword>
<evidence type="ECO:0000256" key="1">
    <source>
        <dbReference type="SAM" id="Phobius"/>
    </source>
</evidence>
<dbReference type="Pfam" id="PF14559">
    <property type="entry name" value="TPR_19"/>
    <property type="match status" value="1"/>
</dbReference>
<dbReference type="EMBL" id="JAFKCU010000002">
    <property type="protein sequence ID" value="MBN7815326.1"/>
    <property type="molecule type" value="Genomic_DNA"/>
</dbReference>
<proteinExistence type="predicted"/>
<evidence type="ECO:0000313" key="2">
    <source>
        <dbReference type="EMBL" id="MBN7815326.1"/>
    </source>
</evidence>
<reference evidence="2 3" key="1">
    <citation type="submission" date="2021-03" db="EMBL/GenBank/DDBJ databases">
        <title>novel species isolated from a fishpond in China.</title>
        <authorList>
            <person name="Lu H."/>
            <person name="Cai Z."/>
        </authorList>
    </citation>
    <scope>NUCLEOTIDE SEQUENCE [LARGE SCALE GENOMIC DNA]</scope>
    <source>
        <strain evidence="2 3">YJ13C</strain>
    </source>
</reference>
<dbReference type="InterPro" id="IPR025238">
    <property type="entry name" value="DUF4184"/>
</dbReference>
<dbReference type="InterPro" id="IPR011990">
    <property type="entry name" value="TPR-like_helical_dom_sf"/>
</dbReference>
<protein>
    <submittedName>
        <fullName evidence="2">DUF4184 family protein</fullName>
    </submittedName>
</protein>
<feature type="transmembrane region" description="Helical" evidence="1">
    <location>
        <begin position="50"/>
        <end position="72"/>
    </location>
</feature>
<dbReference type="RefSeq" id="WP_206586007.1">
    <property type="nucleotide sequence ID" value="NZ_JAFKCU010000002.1"/>
</dbReference>
<evidence type="ECO:0000313" key="3">
    <source>
        <dbReference type="Proteomes" id="UP000664480"/>
    </source>
</evidence>
<feature type="transmembrane region" description="Helical" evidence="1">
    <location>
        <begin position="367"/>
        <end position="384"/>
    </location>
</feature>
<name>A0ABS3CGQ5_9BACT</name>
<keyword evidence="1" id="KW-0472">Membrane</keyword>